<keyword evidence="1" id="KW-1133">Transmembrane helix</keyword>
<organism evidence="2 3">
    <name type="scientific">Corynebacterium rouxii</name>
    <dbReference type="NCBI Taxonomy" id="2719119"/>
    <lineage>
        <taxon>Bacteria</taxon>
        <taxon>Bacillati</taxon>
        <taxon>Actinomycetota</taxon>
        <taxon>Actinomycetes</taxon>
        <taxon>Mycobacteriales</taxon>
        <taxon>Corynebacteriaceae</taxon>
        <taxon>Corynebacterium</taxon>
    </lineage>
</organism>
<sequence>MPYQRTPTDLTLTVLDTATIYEGPTTVYRYDLPGHGITEGWATDAVVDQIRELLNPSWPNCVIEIDAQPSIIELLEQPLSDHGVRIRRRKEQHKKENNTADHTEDITEPISALRRALNAQEQTRRGRHQKISRRIEPLYIAMALVICIVGAVAWWSTDAALNSDDTKVAIGDSKASEQAVASATTSAPIHLAGDMIAEHERIRVTLPRGYVLALKPNDPSTVVATGPDPELRILLSAEPIDAADPPLIHQEIRNTIDLDPVLSLREDRLAKNVPVLAYQETPDDGSTIAWWAWVENKHLFSVGCHSKAAQKVAHKAACRKAAETVNIKQ</sequence>
<dbReference type="InterPro" id="IPR023840">
    <property type="entry name" value="T7SS_Rv3446c"/>
</dbReference>
<name>A0A6I8MCL7_9CORY</name>
<accession>A0A6I8MCL7</accession>
<gene>
    <name evidence="2" type="ORF">FRC0190_00558</name>
</gene>
<keyword evidence="1" id="KW-0472">Membrane</keyword>
<evidence type="ECO:0000256" key="1">
    <source>
        <dbReference type="SAM" id="Phobius"/>
    </source>
</evidence>
<proteinExistence type="predicted"/>
<dbReference type="KEGG" id="crf:FRC0190_00558"/>
<evidence type="ECO:0000313" key="3">
    <source>
        <dbReference type="Proteomes" id="UP000423525"/>
    </source>
</evidence>
<reference evidence="2 3" key="1">
    <citation type="submission" date="2019-11" db="EMBL/GenBank/DDBJ databases">
        <authorList>
            <person name="Brisse S."/>
        </authorList>
    </citation>
    <scope>NUCLEOTIDE SEQUENCE [LARGE SCALE GENOMIC DNA]</scope>
    <source>
        <strain evidence="2">FRC0190</strain>
    </source>
</reference>
<protein>
    <submittedName>
        <fullName evidence="2">Type VII secretion-associated protein</fullName>
    </submittedName>
</protein>
<dbReference type="EMBL" id="LR738855">
    <property type="protein sequence ID" value="VZH84543.1"/>
    <property type="molecule type" value="Genomic_DNA"/>
</dbReference>
<dbReference type="RefSeq" id="WP_155871728.1">
    <property type="nucleotide sequence ID" value="NZ_CP168248.1"/>
</dbReference>
<dbReference type="NCBIfam" id="TIGR03931">
    <property type="entry name" value="T7SS_Rv3446c"/>
    <property type="match status" value="1"/>
</dbReference>
<keyword evidence="1" id="KW-0812">Transmembrane</keyword>
<dbReference type="Proteomes" id="UP000423525">
    <property type="component" value="Chromosome"/>
</dbReference>
<evidence type="ECO:0000313" key="2">
    <source>
        <dbReference type="EMBL" id="VZH84543.1"/>
    </source>
</evidence>
<feature type="transmembrane region" description="Helical" evidence="1">
    <location>
        <begin position="137"/>
        <end position="156"/>
    </location>
</feature>
<dbReference type="AlphaFoldDB" id="A0A6I8MCL7"/>